<evidence type="ECO:0000313" key="8">
    <source>
        <dbReference type="Proteomes" id="UP000680348"/>
    </source>
</evidence>
<accession>A0A942IAF7</accession>
<dbReference type="SMART" id="SM00857">
    <property type="entry name" value="Resolvase"/>
    <property type="match status" value="1"/>
</dbReference>
<evidence type="ECO:0000259" key="6">
    <source>
        <dbReference type="PROSITE" id="PS51736"/>
    </source>
</evidence>
<feature type="domain" description="Resolvase/invertase-type recombinase catalytic" evidence="6">
    <location>
        <begin position="11"/>
        <end position="155"/>
    </location>
</feature>
<proteinExistence type="predicted"/>
<comment type="caution">
    <text evidence="7">The sequence shown here is derived from an EMBL/GenBank/DDBJ whole genome shotgun (WGS) entry which is preliminary data.</text>
</comment>
<dbReference type="GO" id="GO:0015074">
    <property type="term" value="P:DNA integration"/>
    <property type="evidence" value="ECO:0007669"/>
    <property type="project" value="UniProtKB-KW"/>
</dbReference>
<evidence type="ECO:0000256" key="2">
    <source>
        <dbReference type="ARBA" id="ARBA00023125"/>
    </source>
</evidence>
<dbReference type="InterPro" id="IPR050639">
    <property type="entry name" value="SSR_resolvase"/>
</dbReference>
<dbReference type="InterPro" id="IPR006119">
    <property type="entry name" value="Resolv_N"/>
</dbReference>
<keyword evidence="1" id="KW-0229">DNA integration</keyword>
<organism evidence="7 8">
    <name type="scientific">Pseudaminobacter soli</name>
    <name type="common">ex Zhang et al. 2022</name>
    <dbReference type="NCBI Taxonomy" id="2831468"/>
    <lineage>
        <taxon>Bacteria</taxon>
        <taxon>Pseudomonadati</taxon>
        <taxon>Pseudomonadota</taxon>
        <taxon>Alphaproteobacteria</taxon>
        <taxon>Hyphomicrobiales</taxon>
        <taxon>Phyllobacteriaceae</taxon>
        <taxon>Pseudaminobacter</taxon>
    </lineage>
</organism>
<dbReference type="GO" id="GO:0003677">
    <property type="term" value="F:DNA binding"/>
    <property type="evidence" value="ECO:0007669"/>
    <property type="project" value="UniProtKB-KW"/>
</dbReference>
<name>A0A942IAF7_9HYPH</name>
<dbReference type="InterPro" id="IPR036162">
    <property type="entry name" value="Resolvase-like_N_sf"/>
</dbReference>
<reference evidence="7" key="1">
    <citation type="submission" date="2021-04" db="EMBL/GenBank/DDBJ databases">
        <title>Pseudaminobacter soli sp. nov., isolated from paddy soil contaminated by heavy metals.</title>
        <authorList>
            <person name="Zhang K."/>
        </authorList>
    </citation>
    <scope>NUCLEOTIDE SEQUENCE</scope>
    <source>
        <strain evidence="7">19-2017</strain>
    </source>
</reference>
<dbReference type="PANTHER" id="PTHR30461">
    <property type="entry name" value="DNA-INVERTASE FROM LAMBDOID PROPHAGE"/>
    <property type="match status" value="1"/>
</dbReference>
<dbReference type="GO" id="GO:0000150">
    <property type="term" value="F:DNA strand exchange activity"/>
    <property type="evidence" value="ECO:0007669"/>
    <property type="project" value="InterPro"/>
</dbReference>
<dbReference type="CDD" id="cd03768">
    <property type="entry name" value="SR_ResInv"/>
    <property type="match status" value="1"/>
</dbReference>
<evidence type="ECO:0000256" key="4">
    <source>
        <dbReference type="PIRSR" id="PIRSR606118-50"/>
    </source>
</evidence>
<evidence type="ECO:0000256" key="5">
    <source>
        <dbReference type="PROSITE-ProRule" id="PRU10137"/>
    </source>
</evidence>
<feature type="active site" description="O-(5'-phospho-DNA)-serine intermediate" evidence="4 5">
    <location>
        <position position="19"/>
    </location>
</feature>
<dbReference type="PANTHER" id="PTHR30461:SF2">
    <property type="entry name" value="SERINE RECOMBINASE PINE-RELATED"/>
    <property type="match status" value="1"/>
</dbReference>
<dbReference type="PROSITE" id="PS51736">
    <property type="entry name" value="RECOMBINASES_3"/>
    <property type="match status" value="1"/>
</dbReference>
<dbReference type="Proteomes" id="UP000680348">
    <property type="component" value="Unassembled WGS sequence"/>
</dbReference>
<dbReference type="PROSITE" id="PS00397">
    <property type="entry name" value="RECOMBINASES_1"/>
    <property type="match status" value="1"/>
</dbReference>
<evidence type="ECO:0000256" key="1">
    <source>
        <dbReference type="ARBA" id="ARBA00022908"/>
    </source>
</evidence>
<dbReference type="InterPro" id="IPR006118">
    <property type="entry name" value="Recombinase_CS"/>
</dbReference>
<gene>
    <name evidence="7" type="ORF">KEU06_17540</name>
</gene>
<keyword evidence="3" id="KW-0233">DNA recombination</keyword>
<dbReference type="EMBL" id="JAGWCR010000009">
    <property type="protein sequence ID" value="MBS3650421.1"/>
    <property type="molecule type" value="Genomic_DNA"/>
</dbReference>
<dbReference type="AlphaFoldDB" id="A0A942IAF7"/>
<dbReference type="SUPFAM" id="SSF53041">
    <property type="entry name" value="Resolvase-like"/>
    <property type="match status" value="1"/>
</dbReference>
<keyword evidence="2" id="KW-0238">DNA-binding</keyword>
<sequence length="215" mass="23980">MFGEQEGRVKRAALYLRVSTRDQTTENQRIELERVAAAKGWPITAIYEDEGISGSHGRDRRPQFDQALKDAVRARYDVLMSWDVSRLGRSLAGLVQTLEEMQANGVDLYLHQQAVDTTTPSGKALFQMCGVFAEFERSMICERVRAGIARAVGSGQKLGRPRLRVDRPTILAERSQGHSIRKIAKRHNISVGSVYTIIKAGSENTPSFGKGFCRL</sequence>
<keyword evidence="8" id="KW-1185">Reference proteome</keyword>
<protein>
    <submittedName>
        <fullName evidence="7">Recombinase family protein</fullName>
    </submittedName>
</protein>
<dbReference type="Pfam" id="PF00239">
    <property type="entry name" value="Resolvase"/>
    <property type="match status" value="1"/>
</dbReference>
<dbReference type="Gene3D" id="3.40.50.1390">
    <property type="entry name" value="Resolvase, N-terminal catalytic domain"/>
    <property type="match status" value="1"/>
</dbReference>
<evidence type="ECO:0000256" key="3">
    <source>
        <dbReference type="ARBA" id="ARBA00023172"/>
    </source>
</evidence>
<evidence type="ECO:0000313" key="7">
    <source>
        <dbReference type="EMBL" id="MBS3650421.1"/>
    </source>
</evidence>